<keyword evidence="1" id="KW-1133">Transmembrane helix</keyword>
<protein>
    <submittedName>
        <fullName evidence="2">Uncharacterized protein</fullName>
    </submittedName>
</protein>
<accession>A0A1A9V8E3</accession>
<evidence type="ECO:0000256" key="1">
    <source>
        <dbReference type="SAM" id="Phobius"/>
    </source>
</evidence>
<dbReference type="Proteomes" id="UP000078200">
    <property type="component" value="Unassembled WGS sequence"/>
</dbReference>
<organism evidence="2 3">
    <name type="scientific">Glossina austeni</name>
    <name type="common">Savannah tsetse fly</name>
    <dbReference type="NCBI Taxonomy" id="7395"/>
    <lineage>
        <taxon>Eukaryota</taxon>
        <taxon>Metazoa</taxon>
        <taxon>Ecdysozoa</taxon>
        <taxon>Arthropoda</taxon>
        <taxon>Hexapoda</taxon>
        <taxon>Insecta</taxon>
        <taxon>Pterygota</taxon>
        <taxon>Neoptera</taxon>
        <taxon>Endopterygota</taxon>
        <taxon>Diptera</taxon>
        <taxon>Brachycera</taxon>
        <taxon>Muscomorpha</taxon>
        <taxon>Hippoboscoidea</taxon>
        <taxon>Glossinidae</taxon>
        <taxon>Glossina</taxon>
    </lineage>
</organism>
<keyword evidence="1" id="KW-0472">Membrane</keyword>
<reference evidence="2" key="1">
    <citation type="submission" date="2020-05" db="UniProtKB">
        <authorList>
            <consortium name="EnsemblMetazoa"/>
        </authorList>
    </citation>
    <scope>IDENTIFICATION</scope>
    <source>
        <strain evidence="2">TTRI</strain>
    </source>
</reference>
<dbReference type="AlphaFoldDB" id="A0A1A9V8E3"/>
<proteinExistence type="predicted"/>
<keyword evidence="1" id="KW-0812">Transmembrane</keyword>
<dbReference type="VEuPathDB" id="VectorBase:GAUT029119"/>
<evidence type="ECO:0000313" key="3">
    <source>
        <dbReference type="Proteomes" id="UP000078200"/>
    </source>
</evidence>
<evidence type="ECO:0000313" key="2">
    <source>
        <dbReference type="EnsemblMetazoa" id="GAUT029119-PA"/>
    </source>
</evidence>
<feature type="transmembrane region" description="Helical" evidence="1">
    <location>
        <begin position="55"/>
        <end position="74"/>
    </location>
</feature>
<dbReference type="EnsemblMetazoa" id="GAUT029119-RA">
    <property type="protein sequence ID" value="GAUT029119-PA"/>
    <property type="gene ID" value="GAUT029119"/>
</dbReference>
<keyword evidence="3" id="KW-1185">Reference proteome</keyword>
<name>A0A1A9V8E3_GLOAU</name>
<sequence>MQNQLITIEKQKKKKNNSTIVVPVEDQIFRDNDRITYFSHKSAIKKRLRLPHTEYLGTLMSSIGVNINVWALIAKKILKTSLKSDMKANERETKQLFEPILLRSY</sequence>